<dbReference type="Gene3D" id="3.30.420.40">
    <property type="match status" value="2"/>
</dbReference>
<gene>
    <name evidence="1" type="primary">pilM</name>
    <name evidence="1" type="ORF">EOT05_01685</name>
</gene>
<dbReference type="PIRSF" id="PIRSF019169">
    <property type="entry name" value="PilM"/>
    <property type="match status" value="1"/>
</dbReference>
<organism evidence="1 2">
    <name type="scientific">Candidatus Microsaccharimonas sossegonensis</name>
    <dbReference type="NCBI Taxonomy" id="2506948"/>
    <lineage>
        <taxon>Bacteria</taxon>
        <taxon>Candidatus Saccharimonadota</taxon>
        <taxon>Candidatus Saccharimonadia</taxon>
        <taxon>Candidatus Saccharimonadales</taxon>
        <taxon>Candidatus Saccharimonadaceae</taxon>
        <taxon>Candidatus Microsaccharimonas</taxon>
    </lineage>
</organism>
<dbReference type="InterPro" id="IPR005883">
    <property type="entry name" value="PilM"/>
</dbReference>
<proteinExistence type="predicted"/>
<keyword evidence="2" id="KW-1185">Reference proteome</keyword>
<protein>
    <submittedName>
        <fullName evidence="1">Type IV pilus assembly protein PilM</fullName>
    </submittedName>
</protein>
<accession>A0A4Q0AH14</accession>
<dbReference type="PANTHER" id="PTHR32432">
    <property type="entry name" value="CELL DIVISION PROTEIN FTSA-RELATED"/>
    <property type="match status" value="1"/>
</dbReference>
<dbReference type="NCBIfam" id="TIGR01175">
    <property type="entry name" value="pilM"/>
    <property type="match status" value="1"/>
</dbReference>
<name>A0A4Q0AH14_9BACT</name>
<dbReference type="InterPro" id="IPR043129">
    <property type="entry name" value="ATPase_NBD"/>
</dbReference>
<evidence type="ECO:0000313" key="2">
    <source>
        <dbReference type="Proteomes" id="UP000289257"/>
    </source>
</evidence>
<dbReference type="InterPro" id="IPR050696">
    <property type="entry name" value="FtsA/MreB"/>
</dbReference>
<dbReference type="CDD" id="cd24049">
    <property type="entry name" value="ASKHA_NBD_PilM"/>
    <property type="match status" value="1"/>
</dbReference>
<dbReference type="AlphaFoldDB" id="A0A4Q0AH14"/>
<comment type="caution">
    <text evidence="1">The sequence shown here is derived from an EMBL/GenBank/DDBJ whole genome shotgun (WGS) entry which is preliminary data.</text>
</comment>
<dbReference type="Gene3D" id="3.30.1490.300">
    <property type="match status" value="1"/>
</dbReference>
<dbReference type="EMBL" id="SCKX01000001">
    <property type="protein sequence ID" value="RWZ78452.1"/>
    <property type="molecule type" value="Genomic_DNA"/>
</dbReference>
<dbReference type="Pfam" id="PF11104">
    <property type="entry name" value="PilM_2"/>
    <property type="match status" value="1"/>
</dbReference>
<dbReference type="PANTHER" id="PTHR32432:SF3">
    <property type="entry name" value="ETHANOLAMINE UTILIZATION PROTEIN EUTJ"/>
    <property type="match status" value="1"/>
</dbReference>
<reference evidence="1" key="1">
    <citation type="submission" date="2019-01" db="EMBL/GenBank/DDBJ databases">
        <title>Genomic signatures and co-occurrence patterns of the ultra-small Saccharimodia (Patescibacteria phylum) suggest a symbiotic lifestyle.</title>
        <authorList>
            <person name="Lemos L."/>
            <person name="Medeiros J."/>
            <person name="Andreote F."/>
            <person name="Fernandes G."/>
            <person name="Varani A."/>
            <person name="Oliveira G."/>
            <person name="Pylro V."/>
        </authorList>
    </citation>
    <scope>NUCLEOTIDE SEQUENCE [LARGE SCALE GENOMIC DNA]</scope>
    <source>
        <strain evidence="1">AMD02</strain>
    </source>
</reference>
<dbReference type="Proteomes" id="UP000289257">
    <property type="component" value="Unassembled WGS sequence"/>
</dbReference>
<sequence length="349" mass="37977">MALLKGVGDFFALDIGTNAVRVLQLSSTGPDSWSLEHFGYAPLDEHTATSNSPESLRKLGEIIMTAVGQSGIKTKNVVIGLPSNKTFTTVIELPVMPEAELKSTLKYQIDQYIPMAANEAKVDWALLGTSLHDPKMQEVLLASTANAYAEERLEFIESLGLDVIASEPDPLAMVRSLLPAGVPDGRLIIDVGELSTDLAITFGESPRLVRTIPMGVKTLIKAAVQNLNVQEDQARQFILKFGLAPDRLEGQVYRALESTLENFATELTKSVKFFQTRYPSTPVGGILLSGYAAIVPLFGEYVTAKTSIPSSVANPWQKVRVSQANQQQLMTVASEFATVIGLAQRRNKR</sequence>
<dbReference type="SUPFAM" id="SSF53067">
    <property type="entry name" value="Actin-like ATPase domain"/>
    <property type="match status" value="2"/>
</dbReference>
<evidence type="ECO:0000313" key="1">
    <source>
        <dbReference type="EMBL" id="RWZ78452.1"/>
    </source>
</evidence>